<dbReference type="RefSeq" id="WP_230562005.1">
    <property type="nucleotide sequence ID" value="NZ_JAJITC010000007.1"/>
</dbReference>
<dbReference type="Proteomes" id="UP001430614">
    <property type="component" value="Unassembled WGS sequence"/>
</dbReference>
<comment type="caution">
    <text evidence="1">The sequence shown here is derived from an EMBL/GenBank/DDBJ whole genome shotgun (WGS) entry which is preliminary data.</text>
</comment>
<dbReference type="EMBL" id="JAJITC010000007">
    <property type="protein sequence ID" value="MCC8403146.1"/>
    <property type="molecule type" value="Genomic_DNA"/>
</dbReference>
<keyword evidence="2" id="KW-1185">Reference proteome</keyword>
<name>A0ABS8KED7_9BURK</name>
<accession>A0ABS8KED7</accession>
<reference evidence="1 2" key="1">
    <citation type="submission" date="2021-11" db="EMBL/GenBank/DDBJ databases">
        <authorList>
            <person name="Oh E.-T."/>
            <person name="Kim S.-B."/>
        </authorList>
    </citation>
    <scope>NUCLEOTIDE SEQUENCE [LARGE SCALE GENOMIC DNA]</scope>
    <source>
        <strain evidence="1 2">MMS20-SJTN17</strain>
    </source>
</reference>
<evidence type="ECO:0000313" key="1">
    <source>
        <dbReference type="EMBL" id="MCC8403146.1"/>
    </source>
</evidence>
<evidence type="ECO:0000313" key="2">
    <source>
        <dbReference type="Proteomes" id="UP001430614"/>
    </source>
</evidence>
<protein>
    <submittedName>
        <fullName evidence="1">Uncharacterized protein</fullName>
    </submittedName>
</protein>
<proteinExistence type="predicted"/>
<organism evidence="1 2">
    <name type="scientific">Paraburkholderia translucens</name>
    <dbReference type="NCBI Taxonomy" id="2886945"/>
    <lineage>
        <taxon>Bacteria</taxon>
        <taxon>Pseudomonadati</taxon>
        <taxon>Pseudomonadota</taxon>
        <taxon>Betaproteobacteria</taxon>
        <taxon>Burkholderiales</taxon>
        <taxon>Burkholderiaceae</taxon>
        <taxon>Paraburkholderia</taxon>
    </lineage>
</organism>
<sequence length="327" mass="34933">MFTVYEPFNLADFEVQRAQIKPLVSSLRFANVLIDTIFYDVNAFHRAMKIDGLDVTIHAPRDSCAQFARALQEVDLGALANPEGAIVIVDASATPHIQCFFDVSEFLGAKDGVSRIDSISVSGVGSSALGSAALAWNVSRAMGKPVAGIVPGYGLADVVQQALGGFFGFGLFTYWMKQPLQNTLAVLVPGAASVGRSLVATVPGTKTAATEAPVFQHGSGSSDVLHYILKHTDHIRTLVGHSKGALVIENAIAEQKEETLRRLKILTFACSIREQPAVGEYEQYLGIIDALGLLGSAGNRPEHAVPTWHSTNSEMPLTMHVATLAHP</sequence>
<gene>
    <name evidence="1" type="ORF">LJ655_14825</name>
</gene>